<reference evidence="1" key="1">
    <citation type="submission" date="2016-10" db="EMBL/GenBank/DDBJ databases">
        <authorList>
            <person name="de Groot N.N."/>
        </authorList>
    </citation>
    <scope>NUCLEOTIDE SEQUENCE</scope>
</reference>
<dbReference type="EMBL" id="FPHZ01000140">
    <property type="protein sequence ID" value="SFV88322.1"/>
    <property type="molecule type" value="Genomic_DNA"/>
</dbReference>
<evidence type="ECO:0000313" key="1">
    <source>
        <dbReference type="EMBL" id="SFV88322.1"/>
    </source>
</evidence>
<proteinExistence type="predicted"/>
<dbReference type="AlphaFoldDB" id="A0A1W1E2Z0"/>
<gene>
    <name evidence="1" type="ORF">MNB_SUP05-SYMBIONT-5-697</name>
</gene>
<accession>A0A1W1E2Z0</accession>
<sequence>MDFKEYCIGVGMTENSASGYSSMSNTGIQVLKDIVSGSDAYNKKALIQHFLDDPNSYQEKFEEGRNNVKNCFRDFVSVAKKYLAFLADHFHEDVLKWHHKSGGETWEPFIKLRPLHKYE</sequence>
<organism evidence="1">
    <name type="scientific">hydrothermal vent metagenome</name>
    <dbReference type="NCBI Taxonomy" id="652676"/>
    <lineage>
        <taxon>unclassified sequences</taxon>
        <taxon>metagenomes</taxon>
        <taxon>ecological metagenomes</taxon>
    </lineage>
</organism>
<protein>
    <submittedName>
        <fullName evidence="1">Uncharacterized protein</fullName>
    </submittedName>
</protein>
<name>A0A1W1E2Z0_9ZZZZ</name>